<evidence type="ECO:0000256" key="2">
    <source>
        <dbReference type="ARBA" id="ARBA00004922"/>
    </source>
</evidence>
<evidence type="ECO:0000256" key="7">
    <source>
        <dbReference type="ARBA" id="ARBA00023211"/>
    </source>
</evidence>
<evidence type="ECO:0000256" key="5">
    <source>
        <dbReference type="ARBA" id="ARBA00022723"/>
    </source>
</evidence>
<evidence type="ECO:0000313" key="9">
    <source>
        <dbReference type="EMBL" id="CAF2101552.1"/>
    </source>
</evidence>
<comment type="pathway">
    <text evidence="2">Protein modification; protein glycosylation.</text>
</comment>
<dbReference type="InterPro" id="IPR001173">
    <property type="entry name" value="Glyco_trans_2-like"/>
</dbReference>
<dbReference type="GO" id="GO:0006493">
    <property type="term" value="P:protein O-linked glycosylation"/>
    <property type="evidence" value="ECO:0007669"/>
    <property type="project" value="TreeGrafter"/>
</dbReference>
<dbReference type="GO" id="GO:0005794">
    <property type="term" value="C:Golgi apparatus"/>
    <property type="evidence" value="ECO:0007669"/>
    <property type="project" value="TreeGrafter"/>
</dbReference>
<organism evidence="9 10">
    <name type="scientific">Rotaria magnacalcarata</name>
    <dbReference type="NCBI Taxonomy" id="392030"/>
    <lineage>
        <taxon>Eukaryota</taxon>
        <taxon>Metazoa</taxon>
        <taxon>Spiralia</taxon>
        <taxon>Gnathifera</taxon>
        <taxon>Rotifera</taxon>
        <taxon>Eurotatoria</taxon>
        <taxon>Bdelloidea</taxon>
        <taxon>Philodinida</taxon>
        <taxon>Philodinidae</taxon>
        <taxon>Rotaria</taxon>
    </lineage>
</organism>
<comment type="cofactor">
    <cofactor evidence="1">
        <name>Mn(2+)</name>
        <dbReference type="ChEBI" id="CHEBI:29035"/>
    </cofactor>
</comment>
<keyword evidence="5" id="KW-0479">Metal-binding</keyword>
<dbReference type="SUPFAM" id="SSF53448">
    <property type="entry name" value="Nucleotide-diphospho-sugar transferases"/>
    <property type="match status" value="1"/>
</dbReference>
<evidence type="ECO:0000259" key="8">
    <source>
        <dbReference type="Pfam" id="PF00535"/>
    </source>
</evidence>
<accession>A0A816TZM1</accession>
<evidence type="ECO:0000313" key="10">
    <source>
        <dbReference type="Proteomes" id="UP000663856"/>
    </source>
</evidence>
<reference evidence="9" key="1">
    <citation type="submission" date="2021-02" db="EMBL/GenBank/DDBJ databases">
        <authorList>
            <person name="Nowell W R."/>
        </authorList>
    </citation>
    <scope>NUCLEOTIDE SEQUENCE</scope>
</reference>
<proteinExistence type="predicted"/>
<protein>
    <recommendedName>
        <fullName evidence="8">Glycosyltransferase 2-like domain-containing protein</fullName>
    </recommendedName>
</protein>
<evidence type="ECO:0000256" key="6">
    <source>
        <dbReference type="ARBA" id="ARBA00023157"/>
    </source>
</evidence>
<evidence type="ECO:0000256" key="4">
    <source>
        <dbReference type="ARBA" id="ARBA00022679"/>
    </source>
</evidence>
<dbReference type="PANTHER" id="PTHR11675:SF68">
    <property type="entry name" value="N-ACETYLGALACTOSAMINYLTRANSFERASE 7"/>
    <property type="match status" value="1"/>
</dbReference>
<dbReference type="PANTHER" id="PTHR11675">
    <property type="entry name" value="N-ACETYLGALACTOSAMINYLTRANSFERASE"/>
    <property type="match status" value="1"/>
</dbReference>
<keyword evidence="6" id="KW-1015">Disulfide bond</keyword>
<dbReference type="EMBL" id="CAJNRF010008449">
    <property type="protein sequence ID" value="CAF2101552.1"/>
    <property type="molecule type" value="Genomic_DNA"/>
</dbReference>
<dbReference type="Proteomes" id="UP000663856">
    <property type="component" value="Unassembled WGS sequence"/>
</dbReference>
<dbReference type="InterPro" id="IPR029044">
    <property type="entry name" value="Nucleotide-diphossugar_trans"/>
</dbReference>
<dbReference type="AlphaFoldDB" id="A0A816TZM1"/>
<keyword evidence="7" id="KW-0464">Manganese</keyword>
<dbReference type="Pfam" id="PF00535">
    <property type="entry name" value="Glycos_transf_2"/>
    <property type="match status" value="1"/>
</dbReference>
<evidence type="ECO:0000256" key="3">
    <source>
        <dbReference type="ARBA" id="ARBA00022676"/>
    </source>
</evidence>
<dbReference type="GO" id="GO:0004653">
    <property type="term" value="F:polypeptide N-acetylgalactosaminyltransferase activity"/>
    <property type="evidence" value="ECO:0007669"/>
    <property type="project" value="TreeGrafter"/>
</dbReference>
<evidence type="ECO:0000256" key="1">
    <source>
        <dbReference type="ARBA" id="ARBA00001936"/>
    </source>
</evidence>
<gene>
    <name evidence="9" type="ORF">WKI299_LOCUS20329</name>
</gene>
<keyword evidence="4" id="KW-0808">Transferase</keyword>
<keyword evidence="3" id="KW-0328">Glycosyltransferase</keyword>
<feature type="non-terminal residue" evidence="9">
    <location>
        <position position="1"/>
    </location>
</feature>
<comment type="caution">
    <text evidence="9">The sequence shown here is derived from an EMBL/GenBank/DDBJ whole genome shotgun (WGS) entry which is preliminary data.</text>
</comment>
<feature type="domain" description="Glycosyltransferase 2-like" evidence="8">
    <location>
        <begin position="19"/>
        <end position="85"/>
    </location>
</feature>
<dbReference type="Gene3D" id="3.90.550.10">
    <property type="entry name" value="Spore Coat Polysaccharide Biosynthesis Protein SpsA, Chain A"/>
    <property type="match status" value="1"/>
</dbReference>
<name>A0A816TZM1_9BILA</name>
<sequence length="92" mass="10826">PKECKYWKYPSVDKLSTASVVLVSFDEGWSTLVRTFHSVINISLKELLKDIILVDDYSNEEHITVRLPEYIKKWNGLVKYVRTKQWYTVCGI</sequence>
<dbReference type="GO" id="GO:0046872">
    <property type="term" value="F:metal ion binding"/>
    <property type="evidence" value="ECO:0007669"/>
    <property type="project" value="UniProtKB-KW"/>
</dbReference>